<dbReference type="EMBL" id="BMAW01041703">
    <property type="protein sequence ID" value="GFS30321.1"/>
    <property type="molecule type" value="Genomic_DNA"/>
</dbReference>
<dbReference type="Proteomes" id="UP000887013">
    <property type="component" value="Unassembled WGS sequence"/>
</dbReference>
<evidence type="ECO:0000313" key="1">
    <source>
        <dbReference type="EMBL" id="GFS30321.1"/>
    </source>
</evidence>
<name>A0A8X6I4P4_NEPPI</name>
<proteinExistence type="predicted"/>
<protein>
    <submittedName>
        <fullName evidence="1">Uncharacterized protein</fullName>
    </submittedName>
</protein>
<dbReference type="AlphaFoldDB" id="A0A8X6I4P4"/>
<sequence length="88" mass="9635">MIGEKYSIVISKIHDGQPSSSIVIQRMTFKTELLFCIANETLHVIAISDAVCEIKNSSEEKATGNVAPAFQIMFRYSPFSAPPASSQI</sequence>
<reference evidence="1" key="1">
    <citation type="submission" date="2020-08" db="EMBL/GenBank/DDBJ databases">
        <title>Multicomponent nature underlies the extraordinary mechanical properties of spider dragline silk.</title>
        <authorList>
            <person name="Kono N."/>
            <person name="Nakamura H."/>
            <person name="Mori M."/>
            <person name="Yoshida Y."/>
            <person name="Ohtoshi R."/>
            <person name="Malay A.D."/>
            <person name="Moran D.A.P."/>
            <person name="Tomita M."/>
            <person name="Numata K."/>
            <person name="Arakawa K."/>
        </authorList>
    </citation>
    <scope>NUCLEOTIDE SEQUENCE</scope>
</reference>
<comment type="caution">
    <text evidence="1">The sequence shown here is derived from an EMBL/GenBank/DDBJ whole genome shotgun (WGS) entry which is preliminary data.</text>
</comment>
<gene>
    <name evidence="1" type="ORF">NPIL_691</name>
</gene>
<evidence type="ECO:0000313" key="2">
    <source>
        <dbReference type="Proteomes" id="UP000887013"/>
    </source>
</evidence>
<organism evidence="1 2">
    <name type="scientific">Nephila pilipes</name>
    <name type="common">Giant wood spider</name>
    <name type="synonym">Nephila maculata</name>
    <dbReference type="NCBI Taxonomy" id="299642"/>
    <lineage>
        <taxon>Eukaryota</taxon>
        <taxon>Metazoa</taxon>
        <taxon>Ecdysozoa</taxon>
        <taxon>Arthropoda</taxon>
        <taxon>Chelicerata</taxon>
        <taxon>Arachnida</taxon>
        <taxon>Araneae</taxon>
        <taxon>Araneomorphae</taxon>
        <taxon>Entelegynae</taxon>
        <taxon>Araneoidea</taxon>
        <taxon>Nephilidae</taxon>
        <taxon>Nephila</taxon>
    </lineage>
</organism>
<keyword evidence="2" id="KW-1185">Reference proteome</keyword>
<accession>A0A8X6I4P4</accession>